<gene>
    <name evidence="2" type="ORF">AAJ76_1350002250</name>
</gene>
<dbReference type="RefSeq" id="XP_024329767.1">
    <property type="nucleotide sequence ID" value="XM_024473992.1"/>
</dbReference>
<feature type="transmembrane region" description="Helical" evidence="1">
    <location>
        <begin position="12"/>
        <end position="35"/>
    </location>
</feature>
<organism evidence="2 3">
    <name type="scientific">Vairimorpha ceranae</name>
    <dbReference type="NCBI Taxonomy" id="40302"/>
    <lineage>
        <taxon>Eukaryota</taxon>
        <taxon>Fungi</taxon>
        <taxon>Fungi incertae sedis</taxon>
        <taxon>Microsporidia</taxon>
        <taxon>Nosematidae</taxon>
        <taxon>Vairimorpha</taxon>
    </lineage>
</organism>
<dbReference type="AlphaFoldDB" id="A0A0F9WAS4"/>
<comment type="caution">
    <text evidence="2">The sequence shown here is derived from an EMBL/GenBank/DDBJ whole genome shotgun (WGS) entry which is preliminary data.</text>
</comment>
<dbReference type="EMBL" id="JPQZ01000135">
    <property type="protein sequence ID" value="KKO74025.1"/>
    <property type="molecule type" value="Genomic_DNA"/>
</dbReference>
<proteinExistence type="predicted"/>
<sequence>MCDESLYPPISLSLHCVIFNHLIRFVYTPIYLLYWCITSNITFHFTSTITSTLNFVVSITTGFLSFHIRFCEFSFLTVSKFSGPLYYFSKFPIHKYHQKEEVMQV</sequence>
<keyword evidence="1" id="KW-0472">Membrane</keyword>
<evidence type="ECO:0000313" key="2">
    <source>
        <dbReference type="EMBL" id="KKO74025.1"/>
    </source>
</evidence>
<accession>A0A0F9WAS4</accession>
<name>A0A0F9WAS4_9MICR</name>
<dbReference type="Proteomes" id="UP000034350">
    <property type="component" value="Unassembled WGS sequence"/>
</dbReference>
<dbReference type="GeneID" id="36318894"/>
<keyword evidence="1" id="KW-1133">Transmembrane helix</keyword>
<feature type="transmembrane region" description="Helical" evidence="1">
    <location>
        <begin position="41"/>
        <end position="66"/>
    </location>
</feature>
<protein>
    <submittedName>
        <fullName evidence="2">Uncharacterized protein</fullName>
    </submittedName>
</protein>
<evidence type="ECO:0000313" key="3">
    <source>
        <dbReference type="Proteomes" id="UP000034350"/>
    </source>
</evidence>
<reference evidence="2 3" key="1">
    <citation type="journal article" date="2015" name="Environ. Microbiol.">
        <title>Genome analyses suggest the presence of polyploidy and recent human-driven expansions in eight global populations of the honeybee pathogen Nosema ceranae.</title>
        <authorList>
            <person name="Pelin A."/>
            <person name="Selman M."/>
            <person name="Aris-Brosou S."/>
            <person name="Farinelli L."/>
            <person name="Corradi N."/>
        </authorList>
    </citation>
    <scope>NUCLEOTIDE SEQUENCE [LARGE SCALE GENOMIC DNA]</scope>
    <source>
        <strain evidence="2 3">PA08 1199</strain>
    </source>
</reference>
<keyword evidence="3" id="KW-1185">Reference proteome</keyword>
<keyword evidence="1" id="KW-0812">Transmembrane</keyword>
<evidence type="ECO:0000256" key="1">
    <source>
        <dbReference type="SAM" id="Phobius"/>
    </source>
</evidence>
<dbReference type="VEuPathDB" id="MicrosporidiaDB:AAJ76_1350002250"/>